<proteinExistence type="inferred from homology"/>
<feature type="region of interest" description="Disordered" evidence="3">
    <location>
        <begin position="1"/>
        <end position="73"/>
    </location>
</feature>
<evidence type="ECO:0000313" key="5">
    <source>
        <dbReference type="Proteomes" id="UP001164965"/>
    </source>
</evidence>
<feature type="compositionally biased region" description="Basic and acidic residues" evidence="3">
    <location>
        <begin position="170"/>
        <end position="186"/>
    </location>
</feature>
<dbReference type="HAMAP" id="MF_00630">
    <property type="entry name" value="UPF0232"/>
    <property type="match status" value="1"/>
</dbReference>
<gene>
    <name evidence="4" type="ORF">RHODO2019_16425</name>
</gene>
<comment type="similarity">
    <text evidence="1 2">Belongs to the UPF0232 family.</text>
</comment>
<evidence type="ECO:0000256" key="1">
    <source>
        <dbReference type="ARBA" id="ARBA00006200"/>
    </source>
</evidence>
<dbReference type="Pfam" id="PF05258">
    <property type="entry name" value="DciA"/>
    <property type="match status" value="1"/>
</dbReference>
<dbReference type="Proteomes" id="UP001164965">
    <property type="component" value="Chromosome"/>
</dbReference>
<reference evidence="4" key="1">
    <citation type="submission" date="2022-10" db="EMBL/GenBank/DDBJ databases">
        <title>Rhodococcus sp.75.</title>
        <authorList>
            <person name="Sun M."/>
        </authorList>
    </citation>
    <scope>NUCLEOTIDE SEQUENCE</scope>
    <source>
        <strain evidence="4">75</strain>
    </source>
</reference>
<dbReference type="RefSeq" id="WP_265382784.1">
    <property type="nucleotide sequence ID" value="NZ_CP110615.1"/>
</dbReference>
<dbReference type="InterPro" id="IPR007922">
    <property type="entry name" value="DciA-like"/>
</dbReference>
<dbReference type="PANTHER" id="PTHR36456">
    <property type="entry name" value="UPF0232 PROTEIN SCO3875"/>
    <property type="match status" value="1"/>
</dbReference>
<organism evidence="4 5">
    <name type="scientific">Rhodococcus antarcticus</name>
    <dbReference type="NCBI Taxonomy" id="2987751"/>
    <lineage>
        <taxon>Bacteria</taxon>
        <taxon>Bacillati</taxon>
        <taxon>Actinomycetota</taxon>
        <taxon>Actinomycetes</taxon>
        <taxon>Mycobacteriales</taxon>
        <taxon>Nocardiaceae</taxon>
        <taxon>Rhodococcus</taxon>
    </lineage>
</organism>
<dbReference type="EMBL" id="CP110615">
    <property type="protein sequence ID" value="UZJ24677.1"/>
    <property type="molecule type" value="Genomic_DNA"/>
</dbReference>
<protein>
    <recommendedName>
        <fullName evidence="2">UPF0232 protein RHODO2019_16425</fullName>
    </recommendedName>
</protein>
<evidence type="ECO:0000256" key="2">
    <source>
        <dbReference type="HAMAP-Rule" id="MF_00630"/>
    </source>
</evidence>
<feature type="region of interest" description="Disordered" evidence="3">
    <location>
        <begin position="165"/>
        <end position="186"/>
    </location>
</feature>
<dbReference type="PANTHER" id="PTHR36456:SF1">
    <property type="entry name" value="UPF0232 PROTEIN SCO3875"/>
    <property type="match status" value="1"/>
</dbReference>
<feature type="compositionally biased region" description="Low complexity" evidence="3">
    <location>
        <begin position="45"/>
        <end position="55"/>
    </location>
</feature>
<feature type="compositionally biased region" description="Basic and acidic residues" evidence="3">
    <location>
        <begin position="1"/>
        <end position="37"/>
    </location>
</feature>
<evidence type="ECO:0000256" key="3">
    <source>
        <dbReference type="SAM" id="MobiDB-lite"/>
    </source>
</evidence>
<dbReference type="InterPro" id="IPR023007">
    <property type="entry name" value="UPF0232_actinobac"/>
</dbReference>
<evidence type="ECO:0000313" key="4">
    <source>
        <dbReference type="EMBL" id="UZJ24677.1"/>
    </source>
</evidence>
<name>A0ABY6NZ48_9NOCA</name>
<keyword evidence="5" id="KW-1185">Reference proteome</keyword>
<accession>A0ABY6NZ48</accession>
<sequence>MDGGDGRRSPDDAEAPRGVDLARRALEQARAAAKERGVAVGRGGASPRRGAPRTPRSSRRRWSGPGADDRDPQTFASLAAGLVRSRGWSEEIAAGAVLGRWNSLVGADIADHAQPESLVGGELVVRAESTAWASQLRTLQRQILAKIAAGVGHGVVTKLTVRGPAAPSWKHGERTVRGRGPRDTYG</sequence>